<proteinExistence type="predicted"/>
<protein>
    <submittedName>
        <fullName evidence="2">Uncharacterized protein</fullName>
    </submittedName>
</protein>
<sequence>AGGGRQDRDQQADRQREVERAEGSLHICILDMGTGLRTGCVDRGLRAYIYSFIHSFIVYRPASR</sequence>
<reference evidence="2 3" key="1">
    <citation type="journal article" date="2021" name="Nat. Plants">
        <title>The Taxus genome provides insights into paclitaxel biosynthesis.</title>
        <authorList>
            <person name="Xiong X."/>
            <person name="Gou J."/>
            <person name="Liao Q."/>
            <person name="Li Y."/>
            <person name="Zhou Q."/>
            <person name="Bi G."/>
            <person name="Li C."/>
            <person name="Du R."/>
            <person name="Wang X."/>
            <person name="Sun T."/>
            <person name="Guo L."/>
            <person name="Liang H."/>
            <person name="Lu P."/>
            <person name="Wu Y."/>
            <person name="Zhang Z."/>
            <person name="Ro D.K."/>
            <person name="Shang Y."/>
            <person name="Huang S."/>
            <person name="Yan J."/>
        </authorList>
    </citation>
    <scope>NUCLEOTIDE SEQUENCE [LARGE SCALE GENOMIC DNA]</scope>
    <source>
        <strain evidence="2">Ta-2019</strain>
    </source>
</reference>
<dbReference type="AlphaFoldDB" id="A0AA38FWM2"/>
<dbReference type="Proteomes" id="UP000824469">
    <property type="component" value="Unassembled WGS sequence"/>
</dbReference>
<organism evidence="2 3">
    <name type="scientific">Taxus chinensis</name>
    <name type="common">Chinese yew</name>
    <name type="synonym">Taxus wallichiana var. chinensis</name>
    <dbReference type="NCBI Taxonomy" id="29808"/>
    <lineage>
        <taxon>Eukaryota</taxon>
        <taxon>Viridiplantae</taxon>
        <taxon>Streptophyta</taxon>
        <taxon>Embryophyta</taxon>
        <taxon>Tracheophyta</taxon>
        <taxon>Spermatophyta</taxon>
        <taxon>Pinopsida</taxon>
        <taxon>Pinidae</taxon>
        <taxon>Conifers II</taxon>
        <taxon>Cupressales</taxon>
        <taxon>Taxaceae</taxon>
        <taxon>Taxus</taxon>
    </lineage>
</organism>
<evidence type="ECO:0000256" key="1">
    <source>
        <dbReference type="SAM" id="MobiDB-lite"/>
    </source>
</evidence>
<name>A0AA38FWM2_TAXCH</name>
<dbReference type="EMBL" id="JAHRHJ020000006">
    <property type="protein sequence ID" value="KAH9310393.1"/>
    <property type="molecule type" value="Genomic_DNA"/>
</dbReference>
<accession>A0AA38FWM2</accession>
<gene>
    <name evidence="2" type="ORF">KI387_025428</name>
</gene>
<feature type="region of interest" description="Disordered" evidence="1">
    <location>
        <begin position="1"/>
        <end position="20"/>
    </location>
</feature>
<keyword evidence="3" id="KW-1185">Reference proteome</keyword>
<comment type="caution">
    <text evidence="2">The sequence shown here is derived from an EMBL/GenBank/DDBJ whole genome shotgun (WGS) entry which is preliminary data.</text>
</comment>
<feature type="non-terminal residue" evidence="2">
    <location>
        <position position="64"/>
    </location>
</feature>
<evidence type="ECO:0000313" key="3">
    <source>
        <dbReference type="Proteomes" id="UP000824469"/>
    </source>
</evidence>
<evidence type="ECO:0000313" key="2">
    <source>
        <dbReference type="EMBL" id="KAH9310393.1"/>
    </source>
</evidence>
<feature type="non-terminal residue" evidence="2">
    <location>
        <position position="1"/>
    </location>
</feature>